<dbReference type="OrthoDB" id="9811238at2"/>
<reference evidence="4 5" key="1">
    <citation type="submission" date="2015-09" db="EMBL/GenBank/DDBJ databases">
        <title>Sorangium comparison.</title>
        <authorList>
            <person name="Zaburannyi N."/>
            <person name="Bunk B."/>
            <person name="Overmann J."/>
            <person name="Mueller R."/>
        </authorList>
    </citation>
    <scope>NUCLEOTIDE SEQUENCE [LARGE SCALE GENOMIC DNA]</scope>
    <source>
        <strain evidence="4 5">So ce26</strain>
    </source>
</reference>
<sequence length="382" mass="40010">MRSRLFLALAAALSVWVAPATASPAPPGVRHLHVAGGAVHATVGASSKPVRLTLDPELQRAAERLLARSGAPEGAIVASDVRTGRILVWASRGARDYVATPLAPSASLFKIVTAAALLEGGKVNVATPVCYTGGESAIRARDLEGRGDTCTVFGEALGRSINGVFARLASQHLTAADLRRKAMDLGFDGEVPIDVAVAPSTTEIPADALGRARTAAGFWSGRLSPLGALFAMQTIANDGERVPFSLLASPGAAARGRDGAGPLAERGAGRRGLRPDVARTLRSMLEVTTRRGTCAKAFRKPDGTRALGAMPVAAKTGTLVGGRPSRMFSWFASFAPSDRPEIAVSVMLANDIAWRTKANLVGRELLEIYFGRKRPGPVARRR</sequence>
<dbReference type="SUPFAM" id="SSF56601">
    <property type="entry name" value="beta-lactamase/transpeptidase-like"/>
    <property type="match status" value="1"/>
</dbReference>
<keyword evidence="2" id="KW-0732">Signal</keyword>
<dbReference type="PANTHER" id="PTHR30627">
    <property type="entry name" value="PEPTIDOGLYCAN D,D-TRANSPEPTIDASE"/>
    <property type="match status" value="1"/>
</dbReference>
<dbReference type="InterPro" id="IPR050515">
    <property type="entry name" value="Beta-lactam/transpept"/>
</dbReference>
<dbReference type="EMBL" id="CP012673">
    <property type="protein sequence ID" value="AUX44427.1"/>
    <property type="molecule type" value="Genomic_DNA"/>
</dbReference>
<dbReference type="Pfam" id="PF00905">
    <property type="entry name" value="Transpeptidase"/>
    <property type="match status" value="1"/>
</dbReference>
<dbReference type="Proteomes" id="UP000238348">
    <property type="component" value="Chromosome"/>
</dbReference>
<dbReference type="AlphaFoldDB" id="A0A2L0EYP4"/>
<gene>
    <name evidence="4" type="primary">pbp</name>
    <name evidence="4" type="ORF">SOCE26_058910</name>
</gene>
<dbReference type="InterPro" id="IPR012338">
    <property type="entry name" value="Beta-lactam/transpept-like"/>
</dbReference>
<evidence type="ECO:0000259" key="3">
    <source>
        <dbReference type="Pfam" id="PF00905"/>
    </source>
</evidence>
<evidence type="ECO:0000256" key="2">
    <source>
        <dbReference type="SAM" id="SignalP"/>
    </source>
</evidence>
<organism evidence="4 5">
    <name type="scientific">Sorangium cellulosum</name>
    <name type="common">Polyangium cellulosum</name>
    <dbReference type="NCBI Taxonomy" id="56"/>
    <lineage>
        <taxon>Bacteria</taxon>
        <taxon>Pseudomonadati</taxon>
        <taxon>Myxococcota</taxon>
        <taxon>Polyangia</taxon>
        <taxon>Polyangiales</taxon>
        <taxon>Polyangiaceae</taxon>
        <taxon>Sorangium</taxon>
    </lineage>
</organism>
<dbReference type="GO" id="GO:0071972">
    <property type="term" value="F:peptidoglycan L,D-transpeptidase activity"/>
    <property type="evidence" value="ECO:0007669"/>
    <property type="project" value="TreeGrafter"/>
</dbReference>
<accession>A0A2L0EYP4</accession>
<evidence type="ECO:0000313" key="5">
    <source>
        <dbReference type="Proteomes" id="UP000238348"/>
    </source>
</evidence>
<dbReference type="InterPro" id="IPR001460">
    <property type="entry name" value="PCN-bd_Tpept"/>
</dbReference>
<feature type="region of interest" description="Disordered" evidence="1">
    <location>
        <begin position="252"/>
        <end position="271"/>
    </location>
</feature>
<dbReference type="PANTHER" id="PTHR30627:SF2">
    <property type="entry name" value="PEPTIDOGLYCAN D,D-TRANSPEPTIDASE MRDA"/>
    <property type="match status" value="1"/>
</dbReference>
<feature type="signal peptide" evidence="2">
    <location>
        <begin position="1"/>
        <end position="22"/>
    </location>
</feature>
<evidence type="ECO:0000256" key="1">
    <source>
        <dbReference type="SAM" id="MobiDB-lite"/>
    </source>
</evidence>
<proteinExistence type="predicted"/>
<dbReference type="GO" id="GO:0071555">
    <property type="term" value="P:cell wall organization"/>
    <property type="evidence" value="ECO:0007669"/>
    <property type="project" value="TreeGrafter"/>
</dbReference>
<dbReference type="GO" id="GO:0008658">
    <property type="term" value="F:penicillin binding"/>
    <property type="evidence" value="ECO:0007669"/>
    <property type="project" value="InterPro"/>
</dbReference>
<evidence type="ECO:0000313" key="4">
    <source>
        <dbReference type="EMBL" id="AUX44427.1"/>
    </source>
</evidence>
<dbReference type="GO" id="GO:0005886">
    <property type="term" value="C:plasma membrane"/>
    <property type="evidence" value="ECO:0007669"/>
    <property type="project" value="TreeGrafter"/>
</dbReference>
<dbReference type="RefSeq" id="WP_104987515.1">
    <property type="nucleotide sequence ID" value="NZ_CP012673.1"/>
</dbReference>
<protein>
    <submittedName>
        <fullName evidence="4">Penicillin-binding protein</fullName>
    </submittedName>
</protein>
<name>A0A2L0EYP4_SORCE</name>
<dbReference type="Gene3D" id="3.40.710.10">
    <property type="entry name" value="DD-peptidase/beta-lactamase superfamily"/>
    <property type="match status" value="1"/>
</dbReference>
<feature type="chain" id="PRO_5014629756" evidence="2">
    <location>
        <begin position="23"/>
        <end position="382"/>
    </location>
</feature>
<feature type="domain" description="Penicillin-binding protein transpeptidase" evidence="3">
    <location>
        <begin position="74"/>
        <end position="351"/>
    </location>
</feature>